<evidence type="ECO:0000256" key="2">
    <source>
        <dbReference type="ARBA" id="ARBA00023136"/>
    </source>
</evidence>
<dbReference type="GO" id="GO:0140359">
    <property type="term" value="F:ABC-type transporter activity"/>
    <property type="evidence" value="ECO:0007669"/>
    <property type="project" value="InterPro"/>
</dbReference>
<dbReference type="PANTHER" id="PTHR19241">
    <property type="entry name" value="ATP-BINDING CASSETTE TRANSPORTER"/>
    <property type="match status" value="1"/>
</dbReference>
<proteinExistence type="predicted"/>
<accession>A0AAE2BNC3</accession>
<dbReference type="AlphaFoldDB" id="A0AAE2BNC3"/>
<dbReference type="EMBL" id="JACGWL010000011">
    <property type="protein sequence ID" value="KAK4391655.1"/>
    <property type="molecule type" value="Genomic_DNA"/>
</dbReference>
<evidence type="ECO:0000256" key="3">
    <source>
        <dbReference type="SAM" id="Phobius"/>
    </source>
</evidence>
<name>A0AAE2BNC3_9LAMI</name>
<keyword evidence="1" id="KW-0813">Transport</keyword>
<dbReference type="Pfam" id="PF19055">
    <property type="entry name" value="ABC2_membrane_7"/>
    <property type="match status" value="1"/>
</dbReference>
<dbReference type="Gene3D" id="3.40.50.300">
    <property type="entry name" value="P-loop containing nucleotide triphosphate hydrolases"/>
    <property type="match status" value="1"/>
</dbReference>
<comment type="caution">
    <text evidence="5">The sequence shown here is derived from an EMBL/GenBank/DDBJ whole genome shotgun (WGS) entry which is preliminary data.</text>
</comment>
<evidence type="ECO:0000256" key="1">
    <source>
        <dbReference type="ARBA" id="ARBA00022448"/>
    </source>
</evidence>
<feature type="domain" description="ABC transporter family G" evidence="4">
    <location>
        <begin position="97"/>
        <end position="191"/>
    </location>
</feature>
<keyword evidence="3" id="KW-1133">Transmembrane helix</keyword>
<sequence>MRLKGFTLWKTTRVIGYKILGLDLCADTLVGDEMIKGISGGQKKRLATGELLVGPSRVLFMDEISTGLDSATTYQIIKYLRHSTRALEGTTVISLLQPAPETYELFDDLILLSEGKIVYQGPRAVVLEFFASMGFSCPDRKNVADFLQEVISKKDQEQYWASPDWPYRYIPVMRFAEAFSSYSIGKNLSEELDIPFDKRYNHPAALSSSQYGVKKIELLKTNFDWQLLLMKRNLFIYVFKFIQIINISLTAVTYVVNEMAPGWMRLWSLSHQHGGQQIDARVSKWRNYKIKLEAGVLAEAMFPEARVGGPYQPRRLELAFTSTVAFPPHRALASIWPQKGSWERL</sequence>
<protein>
    <submittedName>
        <fullName evidence="5">ABC transporter G family member 32</fullName>
    </submittedName>
</protein>
<dbReference type="InterPro" id="IPR043926">
    <property type="entry name" value="ABCG_dom"/>
</dbReference>
<organism evidence="5 6">
    <name type="scientific">Sesamum angolense</name>
    <dbReference type="NCBI Taxonomy" id="2727404"/>
    <lineage>
        <taxon>Eukaryota</taxon>
        <taxon>Viridiplantae</taxon>
        <taxon>Streptophyta</taxon>
        <taxon>Embryophyta</taxon>
        <taxon>Tracheophyta</taxon>
        <taxon>Spermatophyta</taxon>
        <taxon>Magnoliopsida</taxon>
        <taxon>eudicotyledons</taxon>
        <taxon>Gunneridae</taxon>
        <taxon>Pentapetalae</taxon>
        <taxon>asterids</taxon>
        <taxon>lamiids</taxon>
        <taxon>Lamiales</taxon>
        <taxon>Pedaliaceae</taxon>
        <taxon>Sesamum</taxon>
    </lineage>
</organism>
<dbReference type="SUPFAM" id="SSF52540">
    <property type="entry name" value="P-loop containing nucleoside triphosphate hydrolases"/>
    <property type="match status" value="1"/>
</dbReference>
<evidence type="ECO:0000259" key="4">
    <source>
        <dbReference type="Pfam" id="PF19055"/>
    </source>
</evidence>
<keyword evidence="3" id="KW-0812">Transmembrane</keyword>
<feature type="transmembrane region" description="Helical" evidence="3">
    <location>
        <begin position="234"/>
        <end position="256"/>
    </location>
</feature>
<dbReference type="Proteomes" id="UP001289374">
    <property type="component" value="Unassembled WGS sequence"/>
</dbReference>
<keyword evidence="2 3" id="KW-0472">Membrane</keyword>
<keyword evidence="6" id="KW-1185">Reference proteome</keyword>
<evidence type="ECO:0000313" key="5">
    <source>
        <dbReference type="EMBL" id="KAK4391655.1"/>
    </source>
</evidence>
<dbReference type="InterPro" id="IPR027417">
    <property type="entry name" value="P-loop_NTPase"/>
</dbReference>
<gene>
    <name evidence="5" type="ORF">Sango_1943300</name>
</gene>
<reference evidence="5" key="1">
    <citation type="submission" date="2020-06" db="EMBL/GenBank/DDBJ databases">
        <authorList>
            <person name="Li T."/>
            <person name="Hu X."/>
            <person name="Zhang T."/>
            <person name="Song X."/>
            <person name="Zhang H."/>
            <person name="Dai N."/>
            <person name="Sheng W."/>
            <person name="Hou X."/>
            <person name="Wei L."/>
        </authorList>
    </citation>
    <scope>NUCLEOTIDE SEQUENCE</scope>
    <source>
        <strain evidence="5">K16</strain>
        <tissue evidence="5">Leaf</tissue>
    </source>
</reference>
<reference evidence="5" key="2">
    <citation type="journal article" date="2024" name="Plant">
        <title>Genomic evolution and insights into agronomic trait innovations of Sesamum species.</title>
        <authorList>
            <person name="Miao H."/>
            <person name="Wang L."/>
            <person name="Qu L."/>
            <person name="Liu H."/>
            <person name="Sun Y."/>
            <person name="Le M."/>
            <person name="Wang Q."/>
            <person name="Wei S."/>
            <person name="Zheng Y."/>
            <person name="Lin W."/>
            <person name="Duan Y."/>
            <person name="Cao H."/>
            <person name="Xiong S."/>
            <person name="Wang X."/>
            <person name="Wei L."/>
            <person name="Li C."/>
            <person name="Ma Q."/>
            <person name="Ju M."/>
            <person name="Zhao R."/>
            <person name="Li G."/>
            <person name="Mu C."/>
            <person name="Tian Q."/>
            <person name="Mei H."/>
            <person name="Zhang T."/>
            <person name="Gao T."/>
            <person name="Zhang H."/>
        </authorList>
    </citation>
    <scope>NUCLEOTIDE SEQUENCE</scope>
    <source>
        <strain evidence="5">K16</strain>
    </source>
</reference>
<evidence type="ECO:0000313" key="6">
    <source>
        <dbReference type="Proteomes" id="UP001289374"/>
    </source>
</evidence>